<protein>
    <submittedName>
        <fullName evidence="5">30s ribosomal protein s15</fullName>
    </submittedName>
</protein>
<proteinExistence type="inferred from homology"/>
<reference evidence="5 6" key="1">
    <citation type="submission" date="2014-06" db="EMBL/GenBank/DDBJ databases">
        <authorList>
            <person name="Swart Estienne"/>
        </authorList>
    </citation>
    <scope>NUCLEOTIDE SEQUENCE [LARGE SCALE GENOMIC DNA]</scope>
    <source>
        <strain evidence="5 6">130c</strain>
    </source>
</reference>
<dbReference type="GO" id="GO:0005737">
    <property type="term" value="C:cytoplasm"/>
    <property type="evidence" value="ECO:0007669"/>
    <property type="project" value="UniProtKB-ARBA"/>
</dbReference>
<keyword evidence="3 4" id="KW-0687">Ribonucleoprotein</keyword>
<dbReference type="Proteomes" id="UP000039865">
    <property type="component" value="Unassembled WGS sequence"/>
</dbReference>
<evidence type="ECO:0000256" key="1">
    <source>
        <dbReference type="ARBA" id="ARBA00008434"/>
    </source>
</evidence>
<evidence type="ECO:0000313" key="6">
    <source>
        <dbReference type="Proteomes" id="UP000039865"/>
    </source>
</evidence>
<dbReference type="SMART" id="SM01387">
    <property type="entry name" value="Ribosomal_S15"/>
    <property type="match status" value="1"/>
</dbReference>
<evidence type="ECO:0000256" key="3">
    <source>
        <dbReference type="ARBA" id="ARBA00023274"/>
    </source>
</evidence>
<comment type="similarity">
    <text evidence="1 4">Belongs to the universal ribosomal protein uS15 family.</text>
</comment>
<dbReference type="InParanoid" id="A0A078AJA7"/>
<dbReference type="SUPFAM" id="SSF47060">
    <property type="entry name" value="S15/NS1 RNA-binding domain"/>
    <property type="match status" value="1"/>
</dbReference>
<dbReference type="AlphaFoldDB" id="A0A078AJA7"/>
<dbReference type="OrthoDB" id="441444at2759"/>
<dbReference type="EMBL" id="CCKQ01010797">
    <property type="protein sequence ID" value="CDW82314.1"/>
    <property type="molecule type" value="Genomic_DNA"/>
</dbReference>
<evidence type="ECO:0000256" key="4">
    <source>
        <dbReference type="RuleBase" id="RU003919"/>
    </source>
</evidence>
<dbReference type="GO" id="GO:0003735">
    <property type="term" value="F:structural constituent of ribosome"/>
    <property type="evidence" value="ECO:0007669"/>
    <property type="project" value="InterPro"/>
</dbReference>
<gene>
    <name evidence="5" type="primary">Contig6593.g7053</name>
    <name evidence="5" type="ORF">STYLEM_11344</name>
</gene>
<dbReference type="Gene3D" id="1.10.287.10">
    <property type="entry name" value="S15/NS1, RNA-binding"/>
    <property type="match status" value="1"/>
</dbReference>
<dbReference type="PANTHER" id="PTHR23321">
    <property type="entry name" value="RIBOSOMAL PROTEIN S15, BACTERIAL AND ORGANELLAR"/>
    <property type="match status" value="1"/>
</dbReference>
<dbReference type="InterPro" id="IPR000589">
    <property type="entry name" value="Ribosomal_uS15"/>
</dbReference>
<dbReference type="CDD" id="cd00353">
    <property type="entry name" value="Ribosomal_S15p_S13e"/>
    <property type="match status" value="1"/>
</dbReference>
<evidence type="ECO:0000256" key="2">
    <source>
        <dbReference type="ARBA" id="ARBA00022980"/>
    </source>
</evidence>
<organism evidence="5 6">
    <name type="scientific">Stylonychia lemnae</name>
    <name type="common">Ciliate</name>
    <dbReference type="NCBI Taxonomy" id="5949"/>
    <lineage>
        <taxon>Eukaryota</taxon>
        <taxon>Sar</taxon>
        <taxon>Alveolata</taxon>
        <taxon>Ciliophora</taxon>
        <taxon>Intramacronucleata</taxon>
        <taxon>Spirotrichea</taxon>
        <taxon>Stichotrichia</taxon>
        <taxon>Sporadotrichida</taxon>
        <taxon>Oxytrichidae</taxon>
        <taxon>Stylonychinae</taxon>
        <taxon>Stylonychia</taxon>
    </lineage>
</organism>
<dbReference type="GO" id="GO:0006412">
    <property type="term" value="P:translation"/>
    <property type="evidence" value="ECO:0007669"/>
    <property type="project" value="InterPro"/>
</dbReference>
<dbReference type="GO" id="GO:0005840">
    <property type="term" value="C:ribosome"/>
    <property type="evidence" value="ECO:0007669"/>
    <property type="project" value="UniProtKB-KW"/>
</dbReference>
<dbReference type="InterPro" id="IPR005290">
    <property type="entry name" value="Ribosomal_uS15_bac-type"/>
</dbReference>
<accession>A0A078AJA7</accession>
<dbReference type="GO" id="GO:1990904">
    <property type="term" value="C:ribonucleoprotein complex"/>
    <property type="evidence" value="ECO:0007669"/>
    <property type="project" value="UniProtKB-KW"/>
</dbReference>
<name>A0A078AJA7_STYLE</name>
<sequence>MQSLKLFKPTQTLYNTLAMRNLYFSQQTLGAQMMLISNSQRCFSASTRKVGHNNFIKDEKLEAKKYGIKRRFYDHLPNVARQLPKTQYGAGLSQEDLDGHSEHVKQSFNLVNGSYNEVYKGRVQEIINIFGKHQLDVGNQAVQAAVMCEKVVSLLNHMRDHHKDVSGLIRLQRALAQRRRFLFYLKKYEFMAYAHVLRVYGLTDLTSEGGEGIHKPWRMRHWK</sequence>
<dbReference type="InterPro" id="IPR009068">
    <property type="entry name" value="uS15_NS1_RNA-bd_sf"/>
</dbReference>
<keyword evidence="6" id="KW-1185">Reference proteome</keyword>
<dbReference type="Pfam" id="PF00312">
    <property type="entry name" value="Ribosomal_S15"/>
    <property type="match status" value="1"/>
</dbReference>
<keyword evidence="2 4" id="KW-0689">Ribosomal protein</keyword>
<evidence type="ECO:0000313" key="5">
    <source>
        <dbReference type="EMBL" id="CDW82314.1"/>
    </source>
</evidence>
<dbReference type="PANTHER" id="PTHR23321:SF26">
    <property type="entry name" value="SMALL RIBOSOMAL SUBUNIT PROTEIN US15M"/>
    <property type="match status" value="1"/>
</dbReference>